<dbReference type="InterPro" id="IPR029033">
    <property type="entry name" value="His_PPase_superfam"/>
</dbReference>
<dbReference type="Pfam" id="PF00300">
    <property type="entry name" value="His_Phos_1"/>
    <property type="match status" value="1"/>
</dbReference>
<reference evidence="1" key="3">
    <citation type="submission" date="2022-12" db="EMBL/GenBank/DDBJ databases">
        <authorList>
            <person name="Kardos G."/>
            <person name="Sarkozi R."/>
            <person name="Laczko L."/>
            <person name="Marton S."/>
            <person name="Makrai L."/>
            <person name="Banyai K."/>
            <person name="Fodor L."/>
        </authorList>
    </citation>
    <scope>NUCLEOTIDE SEQUENCE</scope>
    <source>
        <strain evidence="1">84/14</strain>
    </source>
</reference>
<dbReference type="CDD" id="cd07067">
    <property type="entry name" value="HP_PGM_like"/>
    <property type="match status" value="1"/>
</dbReference>
<evidence type="ECO:0000313" key="1">
    <source>
        <dbReference type="EMBL" id="MCY6524715.1"/>
    </source>
</evidence>
<dbReference type="AlphaFoldDB" id="A0A3S4XMW2"/>
<dbReference type="SUPFAM" id="SSF53254">
    <property type="entry name" value="Phosphoglycerate mutase-like"/>
    <property type="match status" value="1"/>
</dbReference>
<protein>
    <submittedName>
        <fullName evidence="2">Alpha-ribazole phosphatase</fullName>
    </submittedName>
    <submittedName>
        <fullName evidence="1">Phosphoglycerate mutase family protein</fullName>
    </submittedName>
</protein>
<organism evidence="2 3">
    <name type="scientific">Actinobacillus pleuropneumoniae</name>
    <name type="common">Haemophilus pleuropneumoniae</name>
    <dbReference type="NCBI Taxonomy" id="715"/>
    <lineage>
        <taxon>Bacteria</taxon>
        <taxon>Pseudomonadati</taxon>
        <taxon>Pseudomonadota</taxon>
        <taxon>Gammaproteobacteria</taxon>
        <taxon>Pasteurellales</taxon>
        <taxon>Pasteurellaceae</taxon>
        <taxon>Actinobacillus</taxon>
    </lineage>
</organism>
<reference evidence="1" key="2">
    <citation type="journal article" date="2021" name="Vet Sci">
        <title>O-Serogroups and Pathovirotypes of Escherichia coli Isolated from Post-Weaning Piglets Showing Diarrhoea and/or Oedema in South Korea.</title>
        <authorList>
            <person name="Byun J.W."/>
            <person name="Moon B.Y."/>
            <person name="Do K.H."/>
            <person name="Lee K."/>
            <person name="Lee H.Y."/>
            <person name="Kim W.I."/>
            <person name="So B."/>
            <person name="Lee W.K."/>
        </authorList>
    </citation>
    <scope>NUCLEOTIDE SEQUENCE</scope>
    <source>
        <strain evidence="1">84/14</strain>
    </source>
</reference>
<reference evidence="2 3" key="1">
    <citation type="submission" date="2018-12" db="EMBL/GenBank/DDBJ databases">
        <authorList>
            <consortium name="Pathogen Informatics"/>
        </authorList>
    </citation>
    <scope>NUCLEOTIDE SEQUENCE [LARGE SCALE GENOMIC DNA]</scope>
    <source>
        <strain evidence="2 3">NCTC10976</strain>
    </source>
</reference>
<gene>
    <name evidence="2" type="ORF">NCTC10976_02224</name>
    <name evidence="1" type="ORF">OYG11_10935</name>
</gene>
<dbReference type="EMBL" id="JAPQFC010000001">
    <property type="protein sequence ID" value="MCY6524715.1"/>
    <property type="molecule type" value="Genomic_DNA"/>
</dbReference>
<sequence length="185" mass="21569">MKVVLIRHATPNVEGNNCSALQAEERLNQYNSTEDILLDEANAFLSHKEYENILNINNIFSSPLVRAIKTASYLFTNKNIVILESLREFDLKIFKLPFIKLSLANWFVISRILWFLGINKTDYSPAMEKSRITNLFNKILNQDSIIVSHGFVLREIRKYLKNNQYSCSYSYKNGCFQVEIFNKNE</sequence>
<accession>A0A3S4XMW2</accession>
<dbReference type="RefSeq" id="WP_005618640.1">
    <property type="nucleotide sequence ID" value="NZ_CBDBSV010000131.1"/>
</dbReference>
<dbReference type="Gene3D" id="3.40.50.1240">
    <property type="entry name" value="Phosphoglycerate mutase-like"/>
    <property type="match status" value="1"/>
</dbReference>
<dbReference type="Proteomes" id="UP001077788">
    <property type="component" value="Unassembled WGS sequence"/>
</dbReference>
<name>A0A3S4XMW2_ACTPL</name>
<evidence type="ECO:0000313" key="3">
    <source>
        <dbReference type="Proteomes" id="UP000275510"/>
    </source>
</evidence>
<dbReference type="EMBL" id="LR134515">
    <property type="protein sequence ID" value="VEJ18056.1"/>
    <property type="molecule type" value="Genomic_DNA"/>
</dbReference>
<dbReference type="Proteomes" id="UP000275510">
    <property type="component" value="Chromosome"/>
</dbReference>
<dbReference type="InterPro" id="IPR013078">
    <property type="entry name" value="His_Pase_superF_clade-1"/>
</dbReference>
<evidence type="ECO:0000313" key="2">
    <source>
        <dbReference type="EMBL" id="VEJ18056.1"/>
    </source>
</evidence>
<proteinExistence type="predicted"/>